<evidence type="ECO:0000313" key="2">
    <source>
        <dbReference type="Proteomes" id="UP000019591"/>
    </source>
</evidence>
<name>W8T4I1_PEPAC</name>
<dbReference type="KEGG" id="eac:EAL2_c04380"/>
<proteinExistence type="predicted"/>
<reference evidence="1 2" key="1">
    <citation type="journal article" date="2014" name="Genome Announc.">
        <title>Complete Genome Sequence of Amino Acid-Utilizing Eubacterium acidaminophilum al-2 (DSM 3953).</title>
        <authorList>
            <person name="Poehlein A."/>
            <person name="Andreesen J.R."/>
            <person name="Daniel R."/>
        </authorList>
    </citation>
    <scope>NUCLEOTIDE SEQUENCE [LARGE SCALE GENOMIC DNA]</scope>
    <source>
        <strain evidence="1 2">DSM 3953</strain>
    </source>
</reference>
<dbReference type="STRING" id="1286171.EAL2_c04380"/>
<keyword evidence="2" id="KW-1185">Reference proteome</keyword>
<dbReference type="PATRIC" id="fig|1286171.3.peg.382"/>
<dbReference type="HOGENOM" id="CLU_3251628_0_0_9"/>
<dbReference type="AlphaFoldDB" id="W8T4I1"/>
<dbReference type="Proteomes" id="UP000019591">
    <property type="component" value="Chromosome"/>
</dbReference>
<organism evidence="1 2">
    <name type="scientific">Peptoclostridium acidaminophilum DSM 3953</name>
    <dbReference type="NCBI Taxonomy" id="1286171"/>
    <lineage>
        <taxon>Bacteria</taxon>
        <taxon>Bacillati</taxon>
        <taxon>Bacillota</taxon>
        <taxon>Clostridia</taxon>
        <taxon>Peptostreptococcales</taxon>
        <taxon>Peptoclostridiaceae</taxon>
        <taxon>Peptoclostridium</taxon>
    </lineage>
</organism>
<dbReference type="EMBL" id="CP007452">
    <property type="protein sequence ID" value="AHM55740.1"/>
    <property type="molecule type" value="Genomic_DNA"/>
</dbReference>
<evidence type="ECO:0000313" key="1">
    <source>
        <dbReference type="EMBL" id="AHM55740.1"/>
    </source>
</evidence>
<gene>
    <name evidence="1" type="ORF">EAL2_c04380</name>
</gene>
<sequence length="42" mass="4930">MYKSNYGWSIADLFEFEIFCSSNGLLNSGFKMQSFWTAFLFT</sequence>
<protein>
    <submittedName>
        <fullName evidence="1">Uncharacterized protein</fullName>
    </submittedName>
</protein>
<accession>W8T4I1</accession>